<evidence type="ECO:0000256" key="5">
    <source>
        <dbReference type="ARBA" id="ARBA00035573"/>
    </source>
</evidence>
<dbReference type="Gene3D" id="1.10.600.10">
    <property type="entry name" value="Farnesyl Diphosphate Synthase"/>
    <property type="match status" value="1"/>
</dbReference>
<evidence type="ECO:0000256" key="7">
    <source>
        <dbReference type="RuleBase" id="RU366034"/>
    </source>
</evidence>
<dbReference type="InterPro" id="IPR047945">
    <property type="entry name" value="MIB_synthase"/>
</dbReference>
<comment type="catalytic activity">
    <reaction evidence="5">
        <text>(E)-2-methylgeranyl diphosphate + H2O = 2-methylisoborneol + diphosphate</text>
        <dbReference type="Rhea" id="RHEA:32571"/>
        <dbReference type="ChEBI" id="CHEBI:15377"/>
        <dbReference type="ChEBI" id="CHEBI:33019"/>
        <dbReference type="ChEBI" id="CHEBI:61984"/>
        <dbReference type="ChEBI" id="CHEBI:61987"/>
        <dbReference type="EC" id="4.2.3.118"/>
    </reaction>
</comment>
<evidence type="ECO:0000256" key="1">
    <source>
        <dbReference type="ARBA" id="ARBA00001946"/>
    </source>
</evidence>
<keyword evidence="3 7" id="KW-0460">Magnesium</keyword>
<dbReference type="GO" id="GO:0010333">
    <property type="term" value="F:terpene synthase activity"/>
    <property type="evidence" value="ECO:0007669"/>
    <property type="project" value="InterPro"/>
</dbReference>
<dbReference type="GO" id="GO:0046872">
    <property type="term" value="F:metal ion binding"/>
    <property type="evidence" value="ECO:0007669"/>
    <property type="project" value="UniProtKB-KW"/>
</dbReference>
<dbReference type="GO" id="GO:0042214">
    <property type="term" value="P:terpene metabolic process"/>
    <property type="evidence" value="ECO:0007669"/>
    <property type="project" value="InterPro"/>
</dbReference>
<dbReference type="EMBL" id="CP040916">
    <property type="protein sequence ID" value="QDQ09193.1"/>
    <property type="molecule type" value="Genomic_DNA"/>
</dbReference>
<accession>A0A516R0L0</accession>
<dbReference type="PANTHER" id="PTHR35201:SF4">
    <property type="entry name" value="BETA-PINACENE SYNTHASE-RELATED"/>
    <property type="match status" value="1"/>
</dbReference>
<dbReference type="Proteomes" id="UP000316806">
    <property type="component" value="Chromosome"/>
</dbReference>
<proteinExistence type="inferred from homology"/>
<dbReference type="RefSeq" id="WP_144000772.1">
    <property type="nucleotide sequence ID" value="NZ_CP040916.1"/>
</dbReference>
<dbReference type="Pfam" id="PF19086">
    <property type="entry name" value="Terpene_syn_C_2"/>
    <property type="match status" value="1"/>
</dbReference>
<dbReference type="InterPro" id="IPR008949">
    <property type="entry name" value="Isoprenoid_synthase_dom_sf"/>
</dbReference>
<gene>
    <name evidence="8" type="ORF">FH965_00260</name>
</gene>
<evidence type="ECO:0000256" key="4">
    <source>
        <dbReference type="ARBA" id="ARBA00023239"/>
    </source>
</evidence>
<sequence length="356" mass="38291">MAPLPTGPTGLGTAAARLLPRRPPSATATVPDLHIPDLHTCGPLRDDPALGEEVDDRLLAWAAGIGIYPGRLEHVRAARFGRLMMLCHPDTDDVERLLAPARCTLAAWALDDHYCDDADLGAAPHLLGSRLAVAAATLDGLRLPGPCAARFEDAVHHDPVLEAVRSAVGQLARVARPTQLTRARHAMASLFAALAQEATWRATSRTPAVWEYLVNRQANSFRPCLTVIDAVGGYQLGDDLWSDPRLQHAVTTATLASSLLNDLYSVHREAHGAQADFNLPLAVAAEEGCSLQEAVDRSAALHNELMHRYEAQAATLALGGPPELHRYLAGISAWCGGNHAWHRDNPRYAPDEGSRP</sequence>
<dbReference type="InterPro" id="IPR034686">
    <property type="entry name" value="Terpene_cyclase-like_2"/>
</dbReference>
<reference evidence="8 9" key="1">
    <citation type="journal article" date="2019" name="J. Ind. Microbiol. Biotechnol.">
        <title>The complete genomic sequence of Streptomyces spectabilis NRRL-2792 and identification of secondary metabolite biosynthetic gene clusters.</title>
        <authorList>
            <person name="Sinha A."/>
            <person name="Phillips-Salemka S."/>
            <person name="Niraula T.A."/>
            <person name="Short K.A."/>
            <person name="Niraula N.P."/>
        </authorList>
    </citation>
    <scope>NUCLEOTIDE SEQUENCE [LARGE SCALE GENOMIC DNA]</scope>
    <source>
        <strain evidence="8 9">NRRL 2792</strain>
    </source>
</reference>
<evidence type="ECO:0000256" key="6">
    <source>
        <dbReference type="ARBA" id="ARBA00035653"/>
    </source>
</evidence>
<dbReference type="SFLD" id="SFLDG01020">
    <property type="entry name" value="Terpene_Cyclase_Like_2"/>
    <property type="match status" value="1"/>
</dbReference>
<dbReference type="NCBIfam" id="NF041167">
    <property type="entry name" value="f2_encap_cargo2"/>
    <property type="match status" value="1"/>
</dbReference>
<comment type="cofactor">
    <cofactor evidence="1 7">
        <name>Mg(2+)</name>
        <dbReference type="ChEBI" id="CHEBI:18420"/>
    </cofactor>
</comment>
<evidence type="ECO:0000313" key="9">
    <source>
        <dbReference type="Proteomes" id="UP000316806"/>
    </source>
</evidence>
<dbReference type="EC" id="4.2.3.-" evidence="7"/>
<evidence type="ECO:0000313" key="8">
    <source>
        <dbReference type="EMBL" id="QDQ09193.1"/>
    </source>
</evidence>
<organism evidence="8 9">
    <name type="scientific">Streptomyces spectabilis</name>
    <dbReference type="NCBI Taxonomy" id="68270"/>
    <lineage>
        <taxon>Bacteria</taxon>
        <taxon>Bacillati</taxon>
        <taxon>Actinomycetota</taxon>
        <taxon>Actinomycetes</taxon>
        <taxon>Kitasatosporales</taxon>
        <taxon>Streptomycetaceae</taxon>
        <taxon>Streptomyces</taxon>
    </lineage>
</organism>
<keyword evidence="4 7" id="KW-0456">Lyase</keyword>
<evidence type="ECO:0000256" key="2">
    <source>
        <dbReference type="ARBA" id="ARBA00022723"/>
    </source>
</evidence>
<dbReference type="AlphaFoldDB" id="A0A516R0L0"/>
<keyword evidence="2 7" id="KW-0479">Metal-binding</keyword>
<evidence type="ECO:0000256" key="3">
    <source>
        <dbReference type="ARBA" id="ARBA00022842"/>
    </source>
</evidence>
<dbReference type="SFLD" id="SFLDS00005">
    <property type="entry name" value="Isoprenoid_Synthase_Type_I"/>
    <property type="match status" value="1"/>
</dbReference>
<dbReference type="SUPFAM" id="SSF48576">
    <property type="entry name" value="Terpenoid synthases"/>
    <property type="match status" value="1"/>
</dbReference>
<dbReference type="PANTHER" id="PTHR35201">
    <property type="entry name" value="TERPENE SYNTHASE"/>
    <property type="match status" value="1"/>
</dbReference>
<comment type="similarity">
    <text evidence="6">Belongs to the terpene synthase family. 2-methylisoborneol synthase subfamily.</text>
</comment>
<name>A0A516R0L0_STRST</name>
<protein>
    <recommendedName>
        <fullName evidence="7">Terpene synthase</fullName>
        <ecNumber evidence="7">4.2.3.-</ecNumber>
    </recommendedName>
</protein>